<dbReference type="InterPro" id="IPR040521">
    <property type="entry name" value="KDZ"/>
</dbReference>
<evidence type="ECO:0000313" key="5">
    <source>
        <dbReference type="Proteomes" id="UP000886523"/>
    </source>
</evidence>
<feature type="compositionally biased region" description="Basic and acidic residues" evidence="2">
    <location>
        <begin position="404"/>
        <end position="414"/>
    </location>
</feature>
<comment type="caution">
    <text evidence="4">The sequence shown here is derived from an EMBL/GenBank/DDBJ whole genome shotgun (WGS) entry which is preliminary data.</text>
</comment>
<feature type="compositionally biased region" description="Polar residues" evidence="2">
    <location>
        <begin position="24"/>
        <end position="40"/>
    </location>
</feature>
<reference evidence="4" key="1">
    <citation type="journal article" date="2020" name="Nat. Commun.">
        <title>Large-scale genome sequencing of mycorrhizal fungi provides insights into the early evolution of symbiotic traits.</title>
        <authorList>
            <person name="Miyauchi S."/>
            <person name="Kiss E."/>
            <person name="Kuo A."/>
            <person name="Drula E."/>
            <person name="Kohler A."/>
            <person name="Sanchez-Garcia M."/>
            <person name="Morin E."/>
            <person name="Andreopoulos B."/>
            <person name="Barry K.W."/>
            <person name="Bonito G."/>
            <person name="Buee M."/>
            <person name="Carver A."/>
            <person name="Chen C."/>
            <person name="Cichocki N."/>
            <person name="Clum A."/>
            <person name="Culley D."/>
            <person name="Crous P.W."/>
            <person name="Fauchery L."/>
            <person name="Girlanda M."/>
            <person name="Hayes R.D."/>
            <person name="Keri Z."/>
            <person name="LaButti K."/>
            <person name="Lipzen A."/>
            <person name="Lombard V."/>
            <person name="Magnuson J."/>
            <person name="Maillard F."/>
            <person name="Murat C."/>
            <person name="Nolan M."/>
            <person name="Ohm R.A."/>
            <person name="Pangilinan J."/>
            <person name="Pereira M.F."/>
            <person name="Perotto S."/>
            <person name="Peter M."/>
            <person name="Pfister S."/>
            <person name="Riley R."/>
            <person name="Sitrit Y."/>
            <person name="Stielow J.B."/>
            <person name="Szollosi G."/>
            <person name="Zifcakova L."/>
            <person name="Stursova M."/>
            <person name="Spatafora J.W."/>
            <person name="Tedersoo L."/>
            <person name="Vaario L.M."/>
            <person name="Yamada A."/>
            <person name="Yan M."/>
            <person name="Wang P."/>
            <person name="Xu J."/>
            <person name="Bruns T."/>
            <person name="Baldrian P."/>
            <person name="Vilgalys R."/>
            <person name="Dunand C."/>
            <person name="Henrissat B."/>
            <person name="Grigoriev I.V."/>
            <person name="Hibbett D."/>
            <person name="Nagy L.G."/>
            <person name="Martin F.M."/>
        </authorList>
    </citation>
    <scope>NUCLEOTIDE SEQUENCE</scope>
    <source>
        <strain evidence="4">UP504</strain>
    </source>
</reference>
<dbReference type="PANTHER" id="PTHR33096">
    <property type="entry name" value="CXC2 DOMAIN-CONTAINING PROTEIN"/>
    <property type="match status" value="1"/>
</dbReference>
<dbReference type="Proteomes" id="UP000886523">
    <property type="component" value="Unassembled WGS sequence"/>
</dbReference>
<feature type="region of interest" description="Disordered" evidence="2">
    <location>
        <begin position="1054"/>
        <end position="1082"/>
    </location>
</feature>
<keyword evidence="1" id="KW-0175">Coiled coil</keyword>
<keyword evidence="5" id="KW-1185">Reference proteome</keyword>
<dbReference type="Pfam" id="PF18802">
    <property type="entry name" value="CxC1"/>
    <property type="match status" value="1"/>
</dbReference>
<feature type="compositionally biased region" description="Acidic residues" evidence="2">
    <location>
        <begin position="1071"/>
        <end position="1082"/>
    </location>
</feature>
<gene>
    <name evidence="4" type="ORF">BS47DRAFT_1451241</name>
</gene>
<dbReference type="Pfam" id="PF18758">
    <property type="entry name" value="KDZ"/>
    <property type="match status" value="1"/>
</dbReference>
<dbReference type="AlphaFoldDB" id="A0A9P6B1N8"/>
<protein>
    <recommendedName>
        <fullName evidence="3">CxC1-like cysteine cluster associated with KDZ transposases domain-containing protein</fullName>
    </recommendedName>
</protein>
<feature type="region of interest" description="Disordered" evidence="2">
    <location>
        <begin position="21"/>
        <end position="40"/>
    </location>
</feature>
<feature type="coiled-coil region" evidence="1">
    <location>
        <begin position="784"/>
        <end position="829"/>
    </location>
</feature>
<accession>A0A9P6B1N8</accession>
<name>A0A9P6B1N8_9AGAM</name>
<proteinExistence type="predicted"/>
<evidence type="ECO:0000259" key="3">
    <source>
        <dbReference type="Pfam" id="PF18802"/>
    </source>
</evidence>
<sequence length="1103" mass="125181">MSAHGCMKAGTIHAFKAHQLRMKASNSRKQAHPDTNPTISSDVLPNAVLGIDGIDTALQDSISQEQLSVQYDVTPLSTNTASVIDDKCSRHACHKHAQVHRWNNTVLPSLIHPYMKFWREQHHSSSLDKSGRFICKCSSRHHTLEVTCIHMERIEDVVLDVCECRSAPVQLVQCGFFPCAPVWPTLAVSLDMLEFVSELFCHIAPNERGWVATLTKYLKTRGYCFATGDSFRCCFANALAHYQQLVELIDAEVEKLVDHSRGQSHVSPHSPISMSASQLDVKTPVNECYYSNAQGTVNTVTIRDCPSIYLQSRCPLCFGSNNAEIGGLMVDSIVCIDVNFQLKRQRDLDRCVGYQGETGTQDPHITSPRTIELSQEALEAWEQKFRGIRPGRGEPRAGQKHKAHEAVEREDLQAEEGDKVERNLNMPNSTYCACGESFIAADGDQIKALTQYFSDTGVLAMLCRHDIPIFLANMWTAGEKQFYVFALLDAFIKHLPHRWRIGALYDIGCQIDQSLKKWDFLPEWSGIVGGIKPYYIDPLQDPTTSSNESNLFNSNPFNTYPSFDCHVMWISILQDPFYFSFLHLVHKTFICPSPSLQQTTSNYSYFKPSQLWLRQFNLPWAIPILSRSISQISPSFLIGSTRQDSAQKATINTYPTVPHTRLLGCELHPPVTATPGKTLKIRIEWYQGKNERIRTRLSAIMVPALYVRWREIPTYSVWSGVYRFSIHMGTSGPVNYGTTLERMRSGVFQMEKGSTLDAQWENLQDLIKEGNDMVGEDSASEAVLMEWQEKVKSTKASVVHLENNIQKKVEELKLRHQVAAQKLSKLKKDKWITLQLNLRLREQKFELATLDCTHSTCILDQKMKALVEKAVKHCSSGIEGTMKKYNVTLVEMVEYRRRSKSISRDAYIPPMLSKEGLYRLDVDQDIWEDTRGDVADFPDGVLPPWLADASIKQGICTVQEIINCEEELEWCKVEHSNLWTWFSKEYTAVERLVDFTQNDDVSFFALVQLHQLYDWLVTWRKDLSLINSMSTTPCWDDIHPPIPLEHHHLSQVSGISSRGHKDDGLSSVVSSDDDDDGELEEDCEVEDLGFIALIDSTLIDSED</sequence>
<dbReference type="PANTHER" id="PTHR33096:SF1">
    <property type="entry name" value="CXC1-LIKE CYSTEINE CLUSTER ASSOCIATED WITH KDZ TRANSPOSASES DOMAIN-CONTAINING PROTEIN"/>
    <property type="match status" value="1"/>
</dbReference>
<evidence type="ECO:0000256" key="2">
    <source>
        <dbReference type="SAM" id="MobiDB-lite"/>
    </source>
</evidence>
<evidence type="ECO:0000256" key="1">
    <source>
        <dbReference type="SAM" id="Coils"/>
    </source>
</evidence>
<feature type="region of interest" description="Disordered" evidence="2">
    <location>
        <begin position="388"/>
        <end position="414"/>
    </location>
</feature>
<feature type="domain" description="CxC1-like cysteine cluster associated with KDZ transposases" evidence="3">
    <location>
        <begin position="128"/>
        <end position="221"/>
    </location>
</feature>
<dbReference type="EMBL" id="MU128957">
    <property type="protein sequence ID" value="KAF9514726.1"/>
    <property type="molecule type" value="Genomic_DNA"/>
</dbReference>
<dbReference type="InterPro" id="IPR041320">
    <property type="entry name" value="CxC1"/>
</dbReference>
<feature type="compositionally biased region" description="Basic and acidic residues" evidence="2">
    <location>
        <begin position="388"/>
        <end position="397"/>
    </location>
</feature>
<evidence type="ECO:0000313" key="4">
    <source>
        <dbReference type="EMBL" id="KAF9514726.1"/>
    </source>
</evidence>
<dbReference type="OrthoDB" id="2505969at2759"/>
<organism evidence="4 5">
    <name type="scientific">Hydnum rufescens UP504</name>
    <dbReference type="NCBI Taxonomy" id="1448309"/>
    <lineage>
        <taxon>Eukaryota</taxon>
        <taxon>Fungi</taxon>
        <taxon>Dikarya</taxon>
        <taxon>Basidiomycota</taxon>
        <taxon>Agaricomycotina</taxon>
        <taxon>Agaricomycetes</taxon>
        <taxon>Cantharellales</taxon>
        <taxon>Hydnaceae</taxon>
        <taxon>Hydnum</taxon>
    </lineage>
</organism>